<keyword evidence="4" id="KW-0456">Lyase</keyword>
<sequence>MVQFTGGCLCGTIRYEVNAEPQRIQNCHCDDCRKVTGSSFATNIFFAEDDVVITQGEPKSFSHAADSGNTMTKEFCANCGSQLFGQTTGRPGIKSIKVGSIDDASFVRPEVNVFLKRALPITQVDRNLDCFDGMPE</sequence>
<evidence type="ECO:0000259" key="5">
    <source>
        <dbReference type="PROSITE" id="PS51891"/>
    </source>
</evidence>
<gene>
    <name evidence="6" type="ORF">METZ01_LOCUS478428</name>
</gene>
<comment type="similarity">
    <text evidence="1">Belongs to the Gfa family.</text>
</comment>
<dbReference type="Gene3D" id="3.90.1590.10">
    <property type="entry name" value="glutathione-dependent formaldehyde- activating enzyme (gfa)"/>
    <property type="match status" value="1"/>
</dbReference>
<evidence type="ECO:0000256" key="4">
    <source>
        <dbReference type="ARBA" id="ARBA00023239"/>
    </source>
</evidence>
<evidence type="ECO:0000256" key="1">
    <source>
        <dbReference type="ARBA" id="ARBA00005495"/>
    </source>
</evidence>
<dbReference type="PROSITE" id="PS51891">
    <property type="entry name" value="CENP_V_GFA"/>
    <property type="match status" value="1"/>
</dbReference>
<dbReference type="PANTHER" id="PTHR33337">
    <property type="entry name" value="GFA DOMAIN-CONTAINING PROTEIN"/>
    <property type="match status" value="1"/>
</dbReference>
<dbReference type="AlphaFoldDB" id="A0A383C072"/>
<dbReference type="GO" id="GO:0046872">
    <property type="term" value="F:metal ion binding"/>
    <property type="evidence" value="ECO:0007669"/>
    <property type="project" value="UniProtKB-KW"/>
</dbReference>
<dbReference type="InterPro" id="IPR011057">
    <property type="entry name" value="Mss4-like_sf"/>
</dbReference>
<evidence type="ECO:0000313" key="6">
    <source>
        <dbReference type="EMBL" id="SVE25574.1"/>
    </source>
</evidence>
<accession>A0A383C072</accession>
<evidence type="ECO:0000256" key="3">
    <source>
        <dbReference type="ARBA" id="ARBA00022833"/>
    </source>
</evidence>
<evidence type="ECO:0000256" key="2">
    <source>
        <dbReference type="ARBA" id="ARBA00022723"/>
    </source>
</evidence>
<dbReference type="SUPFAM" id="SSF51316">
    <property type="entry name" value="Mss4-like"/>
    <property type="match status" value="1"/>
</dbReference>
<dbReference type="Pfam" id="PF04828">
    <property type="entry name" value="GFA"/>
    <property type="match status" value="1"/>
</dbReference>
<reference evidence="6" key="1">
    <citation type="submission" date="2018-05" db="EMBL/GenBank/DDBJ databases">
        <authorList>
            <person name="Lanie J.A."/>
            <person name="Ng W.-L."/>
            <person name="Kazmierczak K.M."/>
            <person name="Andrzejewski T.M."/>
            <person name="Davidsen T.M."/>
            <person name="Wayne K.J."/>
            <person name="Tettelin H."/>
            <person name="Glass J.I."/>
            <person name="Rusch D."/>
            <person name="Podicherti R."/>
            <person name="Tsui H.-C.T."/>
            <person name="Winkler M.E."/>
        </authorList>
    </citation>
    <scope>NUCLEOTIDE SEQUENCE</scope>
</reference>
<protein>
    <recommendedName>
        <fullName evidence="5">CENP-V/GFA domain-containing protein</fullName>
    </recommendedName>
</protein>
<feature type="domain" description="CENP-V/GFA" evidence="5">
    <location>
        <begin position="4"/>
        <end position="132"/>
    </location>
</feature>
<organism evidence="6">
    <name type="scientific">marine metagenome</name>
    <dbReference type="NCBI Taxonomy" id="408172"/>
    <lineage>
        <taxon>unclassified sequences</taxon>
        <taxon>metagenomes</taxon>
        <taxon>ecological metagenomes</taxon>
    </lineage>
</organism>
<keyword evidence="3" id="KW-0862">Zinc</keyword>
<keyword evidence="2" id="KW-0479">Metal-binding</keyword>
<name>A0A383C072_9ZZZZ</name>
<dbReference type="EMBL" id="UINC01204717">
    <property type="protein sequence ID" value="SVE25574.1"/>
    <property type="molecule type" value="Genomic_DNA"/>
</dbReference>
<dbReference type="GO" id="GO:0016846">
    <property type="term" value="F:carbon-sulfur lyase activity"/>
    <property type="evidence" value="ECO:0007669"/>
    <property type="project" value="InterPro"/>
</dbReference>
<dbReference type="InterPro" id="IPR006913">
    <property type="entry name" value="CENP-V/GFA"/>
</dbReference>
<dbReference type="PANTHER" id="PTHR33337:SF40">
    <property type="entry name" value="CENP-V_GFA DOMAIN-CONTAINING PROTEIN-RELATED"/>
    <property type="match status" value="1"/>
</dbReference>
<proteinExistence type="inferred from homology"/>